<organism evidence="1 2">
    <name type="scientific">Vitis vinifera</name>
    <name type="common">Grape</name>
    <dbReference type="NCBI Taxonomy" id="29760"/>
    <lineage>
        <taxon>Eukaryota</taxon>
        <taxon>Viridiplantae</taxon>
        <taxon>Streptophyta</taxon>
        <taxon>Embryophyta</taxon>
        <taxon>Tracheophyta</taxon>
        <taxon>Spermatophyta</taxon>
        <taxon>Magnoliopsida</taxon>
        <taxon>eudicotyledons</taxon>
        <taxon>Gunneridae</taxon>
        <taxon>Pentapetalae</taxon>
        <taxon>rosids</taxon>
        <taxon>Vitales</taxon>
        <taxon>Vitaceae</taxon>
        <taxon>Viteae</taxon>
        <taxon>Vitis</taxon>
    </lineage>
</organism>
<evidence type="ECO:0000313" key="2">
    <source>
        <dbReference type="Proteomes" id="UP001227230"/>
    </source>
</evidence>
<name>A0ABY9CEQ4_VITVI</name>
<proteinExistence type="predicted"/>
<keyword evidence="2" id="KW-1185">Reference proteome</keyword>
<dbReference type="EMBL" id="CP126655">
    <property type="protein sequence ID" value="WJZ92993.1"/>
    <property type="molecule type" value="Genomic_DNA"/>
</dbReference>
<reference evidence="1 2" key="1">
    <citation type="journal article" date="2023" name="Hortic Res">
        <title>The complete reference genome for grapevine (Vitis vinifera L.) genetics and breeding.</title>
        <authorList>
            <person name="Shi X."/>
            <person name="Cao S."/>
            <person name="Wang X."/>
            <person name="Huang S."/>
            <person name="Wang Y."/>
            <person name="Liu Z."/>
            <person name="Liu W."/>
            <person name="Leng X."/>
            <person name="Peng Y."/>
            <person name="Wang N."/>
            <person name="Wang Y."/>
            <person name="Ma Z."/>
            <person name="Xu X."/>
            <person name="Zhang F."/>
            <person name="Xue H."/>
            <person name="Zhong H."/>
            <person name="Wang Y."/>
            <person name="Zhang K."/>
            <person name="Velt A."/>
            <person name="Avia K."/>
            <person name="Holtgrawe D."/>
            <person name="Grimplet J."/>
            <person name="Matus J.T."/>
            <person name="Ware D."/>
            <person name="Wu X."/>
            <person name="Wang H."/>
            <person name="Liu C."/>
            <person name="Fang Y."/>
            <person name="Rustenholz C."/>
            <person name="Cheng Z."/>
            <person name="Xiao H."/>
            <person name="Zhou Y."/>
        </authorList>
    </citation>
    <scope>NUCLEOTIDE SEQUENCE [LARGE SCALE GENOMIC DNA]</scope>
    <source>
        <strain evidence="2">cv. Pinot noir / PN40024</strain>
        <tissue evidence="1">Leaf</tissue>
    </source>
</reference>
<protein>
    <submittedName>
        <fullName evidence="1">Uncharacterized protein</fullName>
    </submittedName>
</protein>
<evidence type="ECO:0000313" key="1">
    <source>
        <dbReference type="EMBL" id="WJZ92993.1"/>
    </source>
</evidence>
<gene>
    <name evidence="1" type="ORF">VitviT2T_011959</name>
</gene>
<dbReference type="Proteomes" id="UP001227230">
    <property type="component" value="Chromosome 8"/>
</dbReference>
<accession>A0ABY9CEQ4</accession>
<sequence>MGTKQALVLALLCHPNPQKGVSSISELHASGHSPDDLLLKLPTILYVSGSSYFPGKACSPESFSAQASLISGCLRLVYFFSQNNLYKTSLKTQYVPFDLDRSLWECAARLGYAFSQPLH</sequence>